<dbReference type="AlphaFoldDB" id="A0A8T8DYS7"/>
<sequence length="146" mass="16538">MFDGAADPSIMWHRENEEWWLLYTQRRSNIDVPGKAWIRGSEIGVATATDGGGFATAARSERSLRGLPRQSHPHPWGHPHHNIRAAGHADFVQDGNGRWRLVHLGIRQRGPWPKFQDELEEATQDEVREAIERTEADDDDDLVVGS</sequence>
<dbReference type="OrthoDB" id="191035at2157"/>
<feature type="region of interest" description="Disordered" evidence="1">
    <location>
        <begin position="62"/>
        <end position="82"/>
    </location>
</feature>
<proteinExistence type="predicted"/>
<dbReference type="EMBL" id="CP069188">
    <property type="protein sequence ID" value="QRV14685.1"/>
    <property type="molecule type" value="Genomic_DNA"/>
</dbReference>
<gene>
    <name evidence="2" type="ORF">JMJ58_17415</name>
</gene>
<reference evidence="2 3" key="1">
    <citation type="submission" date="2021-01" db="EMBL/GenBank/DDBJ databases">
        <title>Genome Sequence and Methylation Pattern of Haloterrigena salifodinae BOL5-1, An Extremely Halophilic Archaeon from a Bolivian Salt Mine.</title>
        <authorList>
            <person name="DasSarma P."/>
            <person name="Anton B.P."/>
            <person name="DasSarma S.L."/>
            <person name="von Ehrenheim H.A.L."/>
            <person name="Martinez F.L."/>
            <person name="Guzman D."/>
            <person name="Roberts R.J."/>
            <person name="DasSarma S."/>
        </authorList>
    </citation>
    <scope>NUCLEOTIDE SEQUENCE [LARGE SCALE GENOMIC DNA]</scope>
    <source>
        <strain evidence="2 3">BOL5-1</strain>
    </source>
</reference>
<evidence type="ECO:0000313" key="3">
    <source>
        <dbReference type="Proteomes" id="UP000637819"/>
    </source>
</evidence>
<evidence type="ECO:0000313" key="2">
    <source>
        <dbReference type="EMBL" id="QRV14685.1"/>
    </source>
</evidence>
<feature type="compositionally biased region" description="Basic residues" evidence="1">
    <location>
        <begin position="71"/>
        <end position="82"/>
    </location>
</feature>
<keyword evidence="3" id="KW-1185">Reference proteome</keyword>
<dbReference type="Proteomes" id="UP000637819">
    <property type="component" value="Chromosome"/>
</dbReference>
<dbReference type="SUPFAM" id="SSF75005">
    <property type="entry name" value="Arabinanase/levansucrase/invertase"/>
    <property type="match status" value="1"/>
</dbReference>
<accession>A0A8T8DYS7</accession>
<dbReference type="GeneID" id="62876941"/>
<evidence type="ECO:0000256" key="1">
    <source>
        <dbReference type="SAM" id="MobiDB-lite"/>
    </source>
</evidence>
<protein>
    <submittedName>
        <fullName evidence="2">Uncharacterized protein</fullName>
    </submittedName>
</protein>
<dbReference type="InterPro" id="IPR023296">
    <property type="entry name" value="Glyco_hydro_beta-prop_sf"/>
</dbReference>
<dbReference type="Gene3D" id="2.115.10.20">
    <property type="entry name" value="Glycosyl hydrolase domain, family 43"/>
    <property type="match status" value="1"/>
</dbReference>
<dbReference type="KEGG" id="hsal:JMJ58_17415"/>
<dbReference type="RefSeq" id="WP_204747409.1">
    <property type="nucleotide sequence ID" value="NZ_CP069188.1"/>
</dbReference>
<name>A0A8T8DYS7_9EURY</name>
<organism evidence="2 3">
    <name type="scientific">Haloterrigena salifodinae</name>
    <dbReference type="NCBI Taxonomy" id="2675099"/>
    <lineage>
        <taxon>Archaea</taxon>
        <taxon>Methanobacteriati</taxon>
        <taxon>Methanobacteriota</taxon>
        <taxon>Stenosarchaea group</taxon>
        <taxon>Halobacteria</taxon>
        <taxon>Halobacteriales</taxon>
        <taxon>Natrialbaceae</taxon>
        <taxon>Haloterrigena</taxon>
    </lineage>
</organism>